<dbReference type="Gene3D" id="1.20.120.1220">
    <property type="match status" value="1"/>
</dbReference>
<dbReference type="InterPro" id="IPR050882">
    <property type="entry name" value="Prepilin_peptidase/N-MTase"/>
</dbReference>
<gene>
    <name evidence="10" type="ORF">SAMN04488072_11198</name>
</gene>
<proteinExistence type="inferred from homology"/>
<dbReference type="PANTHER" id="PTHR30487">
    <property type="entry name" value="TYPE 4 PREPILIN-LIKE PROTEINS LEADER PEPTIDE-PROCESSING ENZYME"/>
    <property type="match status" value="1"/>
</dbReference>
<comment type="similarity">
    <text evidence="2">Belongs to the peptidase A24 family.</text>
</comment>
<dbReference type="Proteomes" id="UP000198642">
    <property type="component" value="Unassembled WGS sequence"/>
</dbReference>
<dbReference type="GO" id="GO:0005886">
    <property type="term" value="C:plasma membrane"/>
    <property type="evidence" value="ECO:0007669"/>
    <property type="project" value="UniProtKB-SubCell"/>
</dbReference>
<keyword evidence="11" id="KW-1185">Reference proteome</keyword>
<evidence type="ECO:0000256" key="4">
    <source>
        <dbReference type="ARBA" id="ARBA00022692"/>
    </source>
</evidence>
<organism evidence="10 11">
    <name type="scientific">Lentibacillus halodurans</name>
    <dbReference type="NCBI Taxonomy" id="237679"/>
    <lineage>
        <taxon>Bacteria</taxon>
        <taxon>Bacillati</taxon>
        <taxon>Bacillota</taxon>
        <taxon>Bacilli</taxon>
        <taxon>Bacillales</taxon>
        <taxon>Bacillaceae</taxon>
        <taxon>Lentibacillus</taxon>
    </lineage>
</organism>
<feature type="transmembrane region" description="Helical" evidence="7">
    <location>
        <begin position="6"/>
        <end position="27"/>
    </location>
</feature>
<protein>
    <submittedName>
        <fullName evidence="10">Leader peptidase (Prepilin peptidase) / N-methyltransferase</fullName>
    </submittedName>
</protein>
<reference evidence="10 11" key="1">
    <citation type="submission" date="2016-10" db="EMBL/GenBank/DDBJ databases">
        <authorList>
            <person name="de Groot N.N."/>
        </authorList>
    </citation>
    <scope>NUCLEOTIDE SEQUENCE [LARGE SCALE GENOMIC DNA]</scope>
    <source>
        <strain evidence="10 11">CGMCC 1.3702</strain>
    </source>
</reference>
<sequence>MDNLLILLFFLLGLIFGSFFNVIGLRIPQKKSFTNDRSVCPQCQHPLSWPELIPVLSYMMQRGKCRHCNGSISLLYPVIELTTGVLFVFCYIQSGLDFELITALILMSLLVIILVSDIRYMLIPNSILLFFFPLLVLARFIRPLDTWWSSIAGAFAGVLIIAIVILVSRGGMGAGDMKLFGLLGIVLGFEKTLLALFLSCMIGAVIGLVLLLLKVIDRQQPVPFGPYIVIASIITYFHGDILLGWYFHDWLQG</sequence>
<keyword evidence="3" id="KW-1003">Cell membrane</keyword>
<dbReference type="RefSeq" id="WP_090239305.1">
    <property type="nucleotide sequence ID" value="NZ_FOJW01000011.1"/>
</dbReference>
<evidence type="ECO:0000256" key="2">
    <source>
        <dbReference type="ARBA" id="ARBA00005801"/>
    </source>
</evidence>
<dbReference type="GO" id="GO:0008168">
    <property type="term" value="F:methyltransferase activity"/>
    <property type="evidence" value="ECO:0007669"/>
    <property type="project" value="UniProtKB-KW"/>
</dbReference>
<evidence type="ECO:0000259" key="9">
    <source>
        <dbReference type="Pfam" id="PF06750"/>
    </source>
</evidence>
<dbReference type="GO" id="GO:0004190">
    <property type="term" value="F:aspartic-type endopeptidase activity"/>
    <property type="evidence" value="ECO:0007669"/>
    <property type="project" value="InterPro"/>
</dbReference>
<evidence type="ECO:0000256" key="7">
    <source>
        <dbReference type="SAM" id="Phobius"/>
    </source>
</evidence>
<dbReference type="EMBL" id="FOJW01000011">
    <property type="protein sequence ID" value="SFB25009.1"/>
    <property type="molecule type" value="Genomic_DNA"/>
</dbReference>
<dbReference type="InterPro" id="IPR000045">
    <property type="entry name" value="Prepilin_IV_endopep_pep"/>
</dbReference>
<evidence type="ECO:0000259" key="8">
    <source>
        <dbReference type="Pfam" id="PF01478"/>
    </source>
</evidence>
<feature type="transmembrane region" description="Helical" evidence="7">
    <location>
        <begin position="74"/>
        <end position="92"/>
    </location>
</feature>
<keyword evidence="10" id="KW-0489">Methyltransferase</keyword>
<feature type="domain" description="Prepilin peptidase A24 N-terminal" evidence="9">
    <location>
        <begin position="11"/>
        <end position="93"/>
    </location>
</feature>
<dbReference type="AlphaFoldDB" id="A0A1I0ZGV7"/>
<name>A0A1I0ZGV7_9BACI</name>
<dbReference type="OrthoDB" id="9789291at2"/>
<evidence type="ECO:0000256" key="6">
    <source>
        <dbReference type="ARBA" id="ARBA00023136"/>
    </source>
</evidence>
<dbReference type="Pfam" id="PF01478">
    <property type="entry name" value="Peptidase_A24"/>
    <property type="match status" value="1"/>
</dbReference>
<feature type="domain" description="Prepilin type IV endopeptidase peptidase" evidence="8">
    <location>
        <begin position="104"/>
        <end position="208"/>
    </location>
</feature>
<evidence type="ECO:0000256" key="1">
    <source>
        <dbReference type="ARBA" id="ARBA00004651"/>
    </source>
</evidence>
<keyword evidence="6 7" id="KW-0472">Membrane</keyword>
<evidence type="ECO:0000256" key="5">
    <source>
        <dbReference type="ARBA" id="ARBA00022989"/>
    </source>
</evidence>
<evidence type="ECO:0000256" key="3">
    <source>
        <dbReference type="ARBA" id="ARBA00022475"/>
    </source>
</evidence>
<evidence type="ECO:0000313" key="11">
    <source>
        <dbReference type="Proteomes" id="UP000198642"/>
    </source>
</evidence>
<accession>A0A1I0ZGV7</accession>
<dbReference type="Pfam" id="PF06750">
    <property type="entry name" value="A24_N_bact"/>
    <property type="match status" value="1"/>
</dbReference>
<dbReference type="InterPro" id="IPR010627">
    <property type="entry name" value="Prepilin_pept_A24_N"/>
</dbReference>
<feature type="transmembrane region" description="Helical" evidence="7">
    <location>
        <begin position="179"/>
        <end position="212"/>
    </location>
</feature>
<evidence type="ECO:0000313" key="10">
    <source>
        <dbReference type="EMBL" id="SFB25009.1"/>
    </source>
</evidence>
<dbReference type="GO" id="GO:0032259">
    <property type="term" value="P:methylation"/>
    <property type="evidence" value="ECO:0007669"/>
    <property type="project" value="UniProtKB-KW"/>
</dbReference>
<keyword evidence="5 7" id="KW-1133">Transmembrane helix</keyword>
<feature type="transmembrane region" description="Helical" evidence="7">
    <location>
        <begin position="224"/>
        <end position="247"/>
    </location>
</feature>
<dbReference type="STRING" id="237679.SAMN04488072_11198"/>
<dbReference type="GO" id="GO:0006465">
    <property type="term" value="P:signal peptide processing"/>
    <property type="evidence" value="ECO:0007669"/>
    <property type="project" value="TreeGrafter"/>
</dbReference>
<dbReference type="PANTHER" id="PTHR30487:SF0">
    <property type="entry name" value="PREPILIN LEADER PEPTIDASE_N-METHYLTRANSFERASE-RELATED"/>
    <property type="match status" value="1"/>
</dbReference>
<comment type="subcellular location">
    <subcellularLocation>
        <location evidence="1">Cell membrane</location>
        <topology evidence="1">Multi-pass membrane protein</topology>
    </subcellularLocation>
</comment>
<feature type="transmembrane region" description="Helical" evidence="7">
    <location>
        <begin position="122"/>
        <end position="141"/>
    </location>
</feature>
<keyword evidence="10" id="KW-0808">Transferase</keyword>
<feature type="transmembrane region" description="Helical" evidence="7">
    <location>
        <begin position="98"/>
        <end position="115"/>
    </location>
</feature>
<feature type="transmembrane region" description="Helical" evidence="7">
    <location>
        <begin position="147"/>
        <end position="167"/>
    </location>
</feature>
<keyword evidence="4 7" id="KW-0812">Transmembrane</keyword>